<protein>
    <submittedName>
        <fullName evidence="15">Syntaxin-binding protein 5</fullName>
    </submittedName>
</protein>
<feature type="compositionally biased region" description="Polar residues" evidence="12">
    <location>
        <begin position="614"/>
        <end position="635"/>
    </location>
</feature>
<feature type="compositionally biased region" description="Basic and acidic residues" evidence="12">
    <location>
        <begin position="651"/>
        <end position="660"/>
    </location>
</feature>
<dbReference type="STRING" id="7574.A0A1S3KH99"/>
<evidence type="ECO:0000256" key="12">
    <source>
        <dbReference type="SAM" id="MobiDB-lite"/>
    </source>
</evidence>
<evidence type="ECO:0000256" key="11">
    <source>
        <dbReference type="PROSITE-ProRule" id="PRU00290"/>
    </source>
</evidence>
<comment type="subcellular location">
    <subcellularLocation>
        <location evidence="1">Cell membrane</location>
        <topology evidence="1">Peripheral membrane protein</topology>
    </subcellularLocation>
    <subcellularLocation>
        <location evidence="2">Cytoplasm</location>
    </subcellularLocation>
</comment>
<dbReference type="PROSITE" id="PS50892">
    <property type="entry name" value="V_SNARE"/>
    <property type="match status" value="1"/>
</dbReference>
<proteinExistence type="inferred from homology"/>
<dbReference type="Proteomes" id="UP000085678">
    <property type="component" value="Unplaced"/>
</dbReference>
<feature type="compositionally biased region" description="Low complexity" evidence="12">
    <location>
        <begin position="482"/>
        <end position="508"/>
    </location>
</feature>
<evidence type="ECO:0000313" key="14">
    <source>
        <dbReference type="Proteomes" id="UP000085678"/>
    </source>
</evidence>
<keyword evidence="5" id="KW-0268">Exocytosis</keyword>
<dbReference type="GO" id="GO:0005886">
    <property type="term" value="C:plasma membrane"/>
    <property type="evidence" value="ECO:0007669"/>
    <property type="project" value="UniProtKB-SubCell"/>
</dbReference>
<keyword evidence="10" id="KW-0472">Membrane</keyword>
<dbReference type="InterPro" id="IPR001680">
    <property type="entry name" value="WD40_rpt"/>
</dbReference>
<dbReference type="CDD" id="cd15873">
    <property type="entry name" value="R-SNARE_STXBP5_6"/>
    <property type="match status" value="1"/>
</dbReference>
<dbReference type="RefSeq" id="XP_013422005.1">
    <property type="nucleotide sequence ID" value="XM_013566551.1"/>
</dbReference>
<dbReference type="GO" id="GO:0045159">
    <property type="term" value="F:myosin II binding"/>
    <property type="evidence" value="ECO:0007669"/>
    <property type="project" value="TreeGrafter"/>
</dbReference>
<dbReference type="GO" id="GO:0006893">
    <property type="term" value="P:Golgi to plasma membrane transport"/>
    <property type="evidence" value="ECO:0007669"/>
    <property type="project" value="TreeGrafter"/>
</dbReference>
<dbReference type="GO" id="GO:0031201">
    <property type="term" value="C:SNARE complex"/>
    <property type="evidence" value="ECO:0007669"/>
    <property type="project" value="TreeGrafter"/>
</dbReference>
<dbReference type="GO" id="GO:0006887">
    <property type="term" value="P:exocytosis"/>
    <property type="evidence" value="ECO:0007669"/>
    <property type="project" value="UniProtKB-KW"/>
</dbReference>
<dbReference type="PANTHER" id="PTHR10241">
    <property type="entry name" value="LETHAL 2 GIANT LARVAE PROTEIN"/>
    <property type="match status" value="1"/>
</dbReference>
<evidence type="ECO:0000256" key="4">
    <source>
        <dbReference type="ARBA" id="ARBA00022475"/>
    </source>
</evidence>
<keyword evidence="9" id="KW-0677">Repeat</keyword>
<dbReference type="InterPro" id="IPR036322">
    <property type="entry name" value="WD40_repeat_dom_sf"/>
</dbReference>
<dbReference type="PRINTS" id="PR00962">
    <property type="entry name" value="LETHAL2GIANT"/>
</dbReference>
<evidence type="ECO:0000313" key="15">
    <source>
        <dbReference type="RefSeq" id="XP_013422005.1"/>
    </source>
</evidence>
<dbReference type="GeneID" id="106181969"/>
<feature type="region of interest" description="Disordered" evidence="12">
    <location>
        <begin position="590"/>
        <end position="680"/>
    </location>
</feature>
<evidence type="ECO:0000259" key="13">
    <source>
        <dbReference type="PROSITE" id="PS50892"/>
    </source>
</evidence>
<reference evidence="15" key="1">
    <citation type="submission" date="2025-08" db="UniProtKB">
        <authorList>
            <consortium name="RefSeq"/>
        </authorList>
    </citation>
    <scope>IDENTIFICATION</scope>
    <source>
        <tissue evidence="15">Gonads</tissue>
    </source>
</reference>
<dbReference type="InterPro" id="IPR013577">
    <property type="entry name" value="LLGL2"/>
</dbReference>
<evidence type="ECO:0000256" key="3">
    <source>
        <dbReference type="ARBA" id="ARBA00008070"/>
    </source>
</evidence>
<keyword evidence="4" id="KW-1003">Cell membrane</keyword>
<keyword evidence="14" id="KW-1185">Reference proteome</keyword>
<sequence>MFLTNEGALITVCSNDVIHLWNLRQKNPEIVHSLKFQRERITYCHIPFQSKWLYIGTERGNVHIANVESFQLSGYVINWNKAIELSQRTHPGPIVHLSDNPVDAGKLLIGFETGVVVFWDLKSKAAEYRFNNPQALRSITWEQDGKQFMCSLSDGSLVTWNYKKPTEPVSIISPHAKISKDGRPDPCKPINKVEWKSSKNGEPYIIFSGGMSYDRAGKTPCLTVINGKSTTVLEMEHNVVDFISVCTSPWSNDFQDPYAIIVLLQNDLVVVDLTSPGYPCFENPYPMDLHESPVTCCQYYADCPPDLIPAFYSVGSKQQKKSGFSTKEWPVKGGEWGTTTCSYPEIIITGHADGSIKFWDASAVTLQVLYKVKTAKIFDKHHKNKCSENGSGGVGEPEEGPFAIQQLYLEAESRMLVVAGRTHVVLLKYSKQEGVLEVPDEADCFFASRRSLEISIVYEVFDEVEETPEFEFPPIRPSIGLTSQKSGSVGSYSSSASDTAKQYQHQQQQNQTELFTSVKVKGGSRKFSAGYQPTLVCVLGSVEGEKPGNITSISVNSSYGLLAFGNDTGLAIVDYMQKTCLLNMGTPDLYGSMDPYQRVPRSPKTTKSRPNDLQGVQAQNSTTSEDCKSPTSEQINGVCLSPTGTKQKRQHPPELRRTKSQDQGQSSSFSRSRSSSMSSLENVSQEGVRCLVFADSYTRKTDAFTCPCLWVGTSLGSVIVIVLNLPPPGEQRLNQPVIVSPSGTIFRLKGAILAMSFLDCNGILIPAVSEQWRDAGRDEKARSRPQTDRQISLSGNKPRMSPTASTEMCDRQFAIICSEKQARVMSLPSQTCAYKVKVTETSYVAKAEVVAMKGWSLDEDSVCLVCFIASGRLMVFSLPSLRVLMDMDFLSLTDLSQPYSDMAAYEEGLTLMARSFCISNNGHALYMCSPNEVQKVAFSAEITESLNEMLGDLFLPCETPEQPKQGFFKNLFSGGTQTLDREQLFGETSGKAAKGLAKHIPGGMASAQASAASATSEIGRAKMLAMERGEKLGELEMRTAAMMDKAKSYRDSAHALSQHYKDKKWYQF</sequence>
<dbReference type="AlphaFoldDB" id="A0A1S3KH99"/>
<name>A0A1S3KH99_LINAN</name>
<accession>A0A1S3KH99</accession>
<dbReference type="InterPro" id="IPR000664">
    <property type="entry name" value="Lethal2_giant"/>
</dbReference>
<evidence type="ECO:0000256" key="7">
    <source>
        <dbReference type="ARBA" id="ARBA00022553"/>
    </source>
</evidence>
<keyword evidence="7" id="KW-0597">Phosphoprotein</keyword>
<dbReference type="GO" id="GO:0005096">
    <property type="term" value="F:GTPase activator activity"/>
    <property type="evidence" value="ECO:0007669"/>
    <property type="project" value="TreeGrafter"/>
</dbReference>
<dbReference type="InterPro" id="IPR042855">
    <property type="entry name" value="V_SNARE_CC"/>
</dbReference>
<dbReference type="KEGG" id="lak:106181969"/>
<gene>
    <name evidence="15" type="primary">LOC106181969</name>
</gene>
<dbReference type="SUPFAM" id="SSF58038">
    <property type="entry name" value="SNARE fusion complex"/>
    <property type="match status" value="1"/>
</dbReference>
<dbReference type="SMART" id="SM00320">
    <property type="entry name" value="WD40"/>
    <property type="match status" value="4"/>
</dbReference>
<dbReference type="Gene3D" id="2.130.10.10">
    <property type="entry name" value="YVTN repeat-like/Quinoprotein amine dehydrogenase"/>
    <property type="match status" value="1"/>
</dbReference>
<evidence type="ECO:0000256" key="8">
    <source>
        <dbReference type="ARBA" id="ARBA00022574"/>
    </source>
</evidence>
<dbReference type="OrthoDB" id="19944at2759"/>
<organism evidence="14 15">
    <name type="scientific">Lingula anatina</name>
    <name type="common">Brachiopod</name>
    <name type="synonym">Lingula unguis</name>
    <dbReference type="NCBI Taxonomy" id="7574"/>
    <lineage>
        <taxon>Eukaryota</taxon>
        <taxon>Metazoa</taxon>
        <taxon>Spiralia</taxon>
        <taxon>Lophotrochozoa</taxon>
        <taxon>Brachiopoda</taxon>
        <taxon>Linguliformea</taxon>
        <taxon>Lingulata</taxon>
        <taxon>Lingulida</taxon>
        <taxon>Linguloidea</taxon>
        <taxon>Lingulidae</taxon>
        <taxon>Lingula</taxon>
    </lineage>
</organism>
<dbReference type="InterPro" id="IPR013905">
    <property type="entry name" value="Lgl_C_dom"/>
</dbReference>
<comment type="similarity">
    <text evidence="3">Belongs to the WD repeat L(2)GL family.</text>
</comment>
<dbReference type="FunFam" id="2.130.10.10:FF:000521">
    <property type="entry name" value="syntaxin-binding protein 5-like isoform X1"/>
    <property type="match status" value="1"/>
</dbReference>
<dbReference type="GO" id="GO:0019905">
    <property type="term" value="F:syntaxin binding"/>
    <property type="evidence" value="ECO:0007669"/>
    <property type="project" value="TreeGrafter"/>
</dbReference>
<dbReference type="PANTHER" id="PTHR10241:SF25">
    <property type="entry name" value="TOMOSYN, ISOFORM C"/>
    <property type="match status" value="1"/>
</dbReference>
<keyword evidence="6" id="KW-0963">Cytoplasm</keyword>
<keyword evidence="11" id="KW-0175">Coiled coil</keyword>
<dbReference type="Pfam" id="PF08596">
    <property type="entry name" value="Lgl_C"/>
    <property type="match status" value="1"/>
</dbReference>
<evidence type="ECO:0000256" key="9">
    <source>
        <dbReference type="ARBA" id="ARBA00022737"/>
    </source>
</evidence>
<evidence type="ECO:0000256" key="6">
    <source>
        <dbReference type="ARBA" id="ARBA00022490"/>
    </source>
</evidence>
<dbReference type="FunCoup" id="A0A1S3KH99">
    <property type="interactions" value="1402"/>
</dbReference>
<dbReference type="InterPro" id="IPR015943">
    <property type="entry name" value="WD40/YVTN_repeat-like_dom_sf"/>
</dbReference>
<dbReference type="SUPFAM" id="SSF50978">
    <property type="entry name" value="WD40 repeat-like"/>
    <property type="match status" value="2"/>
</dbReference>
<keyword evidence="8" id="KW-0853">WD repeat</keyword>
<feature type="compositionally biased region" description="Low complexity" evidence="12">
    <location>
        <begin position="666"/>
        <end position="679"/>
    </location>
</feature>
<evidence type="ECO:0000256" key="10">
    <source>
        <dbReference type="ARBA" id="ARBA00023136"/>
    </source>
</evidence>
<evidence type="ECO:0000256" key="1">
    <source>
        <dbReference type="ARBA" id="ARBA00004202"/>
    </source>
</evidence>
<dbReference type="Gene3D" id="1.20.5.110">
    <property type="match status" value="1"/>
</dbReference>
<feature type="region of interest" description="Disordered" evidence="12">
    <location>
        <begin position="775"/>
        <end position="804"/>
    </location>
</feature>
<dbReference type="InParanoid" id="A0A1S3KH99"/>
<feature type="domain" description="V-SNARE coiled-coil homology" evidence="13">
    <location>
        <begin position="1003"/>
        <end position="1067"/>
    </location>
</feature>
<evidence type="ECO:0000256" key="2">
    <source>
        <dbReference type="ARBA" id="ARBA00004496"/>
    </source>
</evidence>
<evidence type="ECO:0000256" key="5">
    <source>
        <dbReference type="ARBA" id="ARBA00022483"/>
    </source>
</evidence>
<feature type="region of interest" description="Disordered" evidence="12">
    <location>
        <begin position="472"/>
        <end position="508"/>
    </location>
</feature>
<dbReference type="Pfam" id="PF08366">
    <property type="entry name" value="LLGL"/>
    <property type="match status" value="1"/>
</dbReference>
<feature type="compositionally biased region" description="Basic and acidic residues" evidence="12">
    <location>
        <begin position="775"/>
        <end position="787"/>
    </location>
</feature>